<dbReference type="GO" id="GO:0003857">
    <property type="term" value="F:(3S)-3-hydroxyacyl-CoA dehydrogenase (NAD+) activity"/>
    <property type="evidence" value="ECO:0007669"/>
    <property type="project" value="TreeGrafter"/>
</dbReference>
<gene>
    <name evidence="4" type="ORF">E0L32_007854</name>
</gene>
<dbReference type="RefSeq" id="XP_030993146.1">
    <property type="nucleotide sequence ID" value="XM_031142644.1"/>
</dbReference>
<name>A0A507ALF4_9PEZI</name>
<dbReference type="InterPro" id="IPR054357">
    <property type="entry name" value="MFE-2_N"/>
</dbReference>
<feature type="domain" description="Peroxisomal multifunctional enzyme type 2-like N-terminal" evidence="3">
    <location>
        <begin position="526"/>
        <end position="664"/>
    </location>
</feature>
<protein>
    <submittedName>
        <fullName evidence="4">Uncharacterized protein</fullName>
    </submittedName>
</protein>
<dbReference type="GO" id="GO:0006635">
    <property type="term" value="P:fatty acid beta-oxidation"/>
    <property type="evidence" value="ECO:0007669"/>
    <property type="project" value="TreeGrafter"/>
</dbReference>
<evidence type="ECO:0000259" key="2">
    <source>
        <dbReference type="Pfam" id="PF01575"/>
    </source>
</evidence>
<feature type="compositionally biased region" description="Basic and acidic residues" evidence="1">
    <location>
        <begin position="370"/>
        <end position="419"/>
    </location>
</feature>
<evidence type="ECO:0000259" key="3">
    <source>
        <dbReference type="Pfam" id="PF22622"/>
    </source>
</evidence>
<feature type="compositionally biased region" description="Basic and acidic residues" evidence="1">
    <location>
        <begin position="218"/>
        <end position="231"/>
    </location>
</feature>
<feature type="compositionally biased region" description="Basic residues" evidence="1">
    <location>
        <begin position="297"/>
        <end position="315"/>
    </location>
</feature>
<dbReference type="PANTHER" id="PTHR13078">
    <property type="entry name" value="PEROXISOMAL MULTIFUNCTIONAL ENZYME TYPE 2-RELATED"/>
    <property type="match status" value="1"/>
</dbReference>
<feature type="domain" description="MaoC-like" evidence="2">
    <location>
        <begin position="683"/>
        <end position="790"/>
    </location>
</feature>
<organism evidence="4 5">
    <name type="scientific">Thyridium curvatum</name>
    <dbReference type="NCBI Taxonomy" id="1093900"/>
    <lineage>
        <taxon>Eukaryota</taxon>
        <taxon>Fungi</taxon>
        <taxon>Dikarya</taxon>
        <taxon>Ascomycota</taxon>
        <taxon>Pezizomycotina</taxon>
        <taxon>Sordariomycetes</taxon>
        <taxon>Sordariomycetidae</taxon>
        <taxon>Thyridiales</taxon>
        <taxon>Thyridiaceae</taxon>
        <taxon>Thyridium</taxon>
    </lineage>
</organism>
<evidence type="ECO:0000256" key="1">
    <source>
        <dbReference type="SAM" id="MobiDB-lite"/>
    </source>
</evidence>
<dbReference type="GeneID" id="41975301"/>
<evidence type="ECO:0000313" key="4">
    <source>
        <dbReference type="EMBL" id="TPX11435.1"/>
    </source>
</evidence>
<proteinExistence type="predicted"/>
<feature type="compositionally biased region" description="Basic and acidic residues" evidence="1">
    <location>
        <begin position="283"/>
        <end position="296"/>
    </location>
</feature>
<dbReference type="Pfam" id="PF22622">
    <property type="entry name" value="MFE-2_hydrat-2_N"/>
    <property type="match status" value="1"/>
</dbReference>
<dbReference type="EMBL" id="SKBQ01000049">
    <property type="protein sequence ID" value="TPX11435.1"/>
    <property type="molecule type" value="Genomic_DNA"/>
</dbReference>
<dbReference type="Proteomes" id="UP000319257">
    <property type="component" value="Unassembled WGS sequence"/>
</dbReference>
<keyword evidence="5" id="KW-1185">Reference proteome</keyword>
<dbReference type="OrthoDB" id="60204at2759"/>
<dbReference type="GO" id="GO:0005777">
    <property type="term" value="C:peroxisome"/>
    <property type="evidence" value="ECO:0007669"/>
    <property type="project" value="TreeGrafter"/>
</dbReference>
<feature type="compositionally biased region" description="Basic and acidic residues" evidence="1">
    <location>
        <begin position="345"/>
        <end position="361"/>
    </location>
</feature>
<feature type="compositionally biased region" description="Polar residues" evidence="1">
    <location>
        <begin position="175"/>
        <end position="188"/>
    </location>
</feature>
<feature type="compositionally biased region" description="Polar residues" evidence="1">
    <location>
        <begin position="138"/>
        <end position="149"/>
    </location>
</feature>
<dbReference type="Gene3D" id="3.10.129.10">
    <property type="entry name" value="Hotdog Thioesterase"/>
    <property type="match status" value="2"/>
</dbReference>
<accession>A0A507ALF4</accession>
<feature type="compositionally biased region" description="Basic and acidic residues" evidence="1">
    <location>
        <begin position="193"/>
        <end position="205"/>
    </location>
</feature>
<feature type="compositionally biased region" description="Basic and acidic residues" evidence="1">
    <location>
        <begin position="435"/>
        <end position="453"/>
    </location>
</feature>
<feature type="region of interest" description="Disordered" evidence="1">
    <location>
        <begin position="1"/>
        <end position="70"/>
    </location>
</feature>
<dbReference type="GO" id="GO:0044594">
    <property type="term" value="F:17-beta-hydroxysteroid dehydrogenase (NAD+) activity"/>
    <property type="evidence" value="ECO:0007669"/>
    <property type="project" value="TreeGrafter"/>
</dbReference>
<dbReference type="InParanoid" id="A0A507ALF4"/>
<feature type="compositionally biased region" description="Basic and acidic residues" evidence="1">
    <location>
        <begin position="470"/>
        <end position="492"/>
    </location>
</feature>
<feature type="region of interest" description="Disordered" evidence="1">
    <location>
        <begin position="85"/>
        <end position="504"/>
    </location>
</feature>
<feature type="compositionally biased region" description="Basic and acidic residues" evidence="1">
    <location>
        <begin position="251"/>
        <end position="273"/>
    </location>
</feature>
<evidence type="ECO:0000313" key="5">
    <source>
        <dbReference type="Proteomes" id="UP000319257"/>
    </source>
</evidence>
<dbReference type="Pfam" id="PF01575">
    <property type="entry name" value="MaoC_dehydratas"/>
    <property type="match status" value="1"/>
</dbReference>
<comment type="caution">
    <text evidence="4">The sequence shown here is derived from an EMBL/GenBank/DDBJ whole genome shotgun (WGS) entry which is preliminary data.</text>
</comment>
<feature type="compositionally biased region" description="Low complexity" evidence="1">
    <location>
        <begin position="316"/>
        <end position="328"/>
    </location>
</feature>
<dbReference type="AlphaFoldDB" id="A0A507ALF4"/>
<dbReference type="InterPro" id="IPR002539">
    <property type="entry name" value="MaoC-like_dom"/>
</dbReference>
<dbReference type="PANTHER" id="PTHR13078:SF57">
    <property type="entry name" value="DEHYDRATASE, PUTATIVE (AFU_ORTHOLOGUE AFUA_5G00640)-RELATED"/>
    <property type="match status" value="1"/>
</dbReference>
<dbReference type="STRING" id="1093900.A0A507ALF4"/>
<feature type="compositionally biased region" description="Basic and acidic residues" evidence="1">
    <location>
        <begin position="38"/>
        <end position="53"/>
    </location>
</feature>
<sequence length="818" mass="89990">MPTLDEPKKRRAKRPEEPSMSGLPRVRIISGESSQSYDADRSSSPKESDRDCDSSSLVDSSPPVPDPDLPYHKLRVWEMLNNPDYNDCVYEVPPRRGARKSKSPAEPYYMSGIGFPGLDHSTQHSSDEEEFHADESSPRNQDLSSTDPSYDNGVFEKPSSDSKTLEIDPYLMSGASENQGQPDSTTTGLPYDDSSKTENESHDASKPATPPPKTIQENVRDAPLEPSDKKEKKSKAKKTMSAWGKICKQSQEQRLEKTAAAKSDAAAEKEKENNPPAPKKPKAKDVMKGYAEDTKAKPKRKAKDPKTKPKAKAAAKKTTTQAAGAPNDKVPDDKVPGGKVPGGKVPDEKVPDDKVPDDKVPDNQAPIDEVPEKKGLNQEAQTKETKACLEEPTPELKEENDKHLSPPRVETDIVEEKQQQRSRSTTPDGTPVKRKLADRDGPEPEGGDDKVVAEEEEEPAAQQQQEQEEEAPRKAKKARSDRGSSAERRRPLSPESSLFLDPKYQDKMSGPGVGFEYPRVPVAWLKRDVLLFANSIGCTNDELHFLYIPRNHIQEANKISNLTVAAFKHTSQEVVDFYAAQKAVTIPGVPNFDSTRVVDGQRRVEFLKPLPTTSAGKQFETRTKVLGVYDKGRPGSVVEIQTELVEVASGTVYSRETGSAFYIGQGNWGGPKGPATVNYPPPQGRKPDAVFEDQTTKQSALLYRLNGDYNPLHATPEPGKKMGFGGDIMHGLYSFNSTCHLLLKHLGGSDPANIKEYQARFASPVKPGDKLVTQVWRTGDVQDGWEEVRFVVSVEGGKVCLSNGRAFMKVVGSAKNKL</sequence>
<reference evidence="4 5" key="1">
    <citation type="submission" date="2019-06" db="EMBL/GenBank/DDBJ databases">
        <title>Draft genome sequence of the filamentous fungus Phialemoniopsis curvata isolated from diesel fuel.</title>
        <authorList>
            <person name="Varaljay V.A."/>
            <person name="Lyon W.J."/>
            <person name="Crouch A.L."/>
            <person name="Drake C.E."/>
            <person name="Hollomon J.M."/>
            <person name="Nadeau L.J."/>
            <person name="Nunn H.S."/>
            <person name="Stevenson B.S."/>
            <person name="Bojanowski C.L."/>
            <person name="Crookes-Goodson W.J."/>
        </authorList>
    </citation>
    <scope>NUCLEOTIDE SEQUENCE [LARGE SCALE GENOMIC DNA]</scope>
    <source>
        <strain evidence="4 5">D216</strain>
    </source>
</reference>
<dbReference type="GO" id="GO:0004300">
    <property type="term" value="F:enoyl-CoA hydratase activity"/>
    <property type="evidence" value="ECO:0007669"/>
    <property type="project" value="TreeGrafter"/>
</dbReference>
<dbReference type="CDD" id="cd03448">
    <property type="entry name" value="HDE_HSD"/>
    <property type="match status" value="1"/>
</dbReference>
<dbReference type="SUPFAM" id="SSF54637">
    <property type="entry name" value="Thioesterase/thiol ester dehydrase-isomerase"/>
    <property type="match status" value="2"/>
</dbReference>
<dbReference type="InterPro" id="IPR029069">
    <property type="entry name" value="HotDog_dom_sf"/>
</dbReference>